<dbReference type="AlphaFoldDB" id="A0A9W6QNB9"/>
<name>A0A9W6QNB9_9PSEU</name>
<dbReference type="EMBL" id="BSSD01000003">
    <property type="protein sequence ID" value="GLW91644.1"/>
    <property type="molecule type" value="Genomic_DNA"/>
</dbReference>
<dbReference type="SUPFAM" id="SSF55874">
    <property type="entry name" value="ATPase domain of HSP90 chaperone/DNA topoisomerase II/histidine kinase"/>
    <property type="match status" value="1"/>
</dbReference>
<dbReference type="InterPro" id="IPR036890">
    <property type="entry name" value="HATPase_C_sf"/>
</dbReference>
<reference evidence="3" key="1">
    <citation type="submission" date="2023-02" db="EMBL/GenBank/DDBJ databases">
        <title>Actinokineospora globicatena NBRC 15670.</title>
        <authorList>
            <person name="Ichikawa N."/>
            <person name="Sato H."/>
            <person name="Tonouchi N."/>
        </authorList>
    </citation>
    <scope>NUCLEOTIDE SEQUENCE</scope>
    <source>
        <strain evidence="3">NBRC 15670</strain>
    </source>
</reference>
<evidence type="ECO:0000259" key="2">
    <source>
        <dbReference type="Pfam" id="PF24410"/>
    </source>
</evidence>
<comment type="caution">
    <text evidence="3">The sequence shown here is derived from an EMBL/GenBank/DDBJ whole genome shotgun (WGS) entry which is preliminary data.</text>
</comment>
<feature type="domain" description="wHTH-Hsp90 Na associated" evidence="2">
    <location>
        <begin position="988"/>
        <end position="1039"/>
    </location>
</feature>
<keyword evidence="4" id="KW-1185">Reference proteome</keyword>
<feature type="domain" description="wHTH-Hsp90 Na associated" evidence="2">
    <location>
        <begin position="1200"/>
        <end position="1233"/>
    </location>
</feature>
<evidence type="ECO:0000313" key="3">
    <source>
        <dbReference type="EMBL" id="GLW91644.1"/>
    </source>
</evidence>
<dbReference type="PRINTS" id="PR00775">
    <property type="entry name" value="HEATSHOCK90"/>
</dbReference>
<dbReference type="Proteomes" id="UP001165042">
    <property type="component" value="Unassembled WGS sequence"/>
</dbReference>
<feature type="domain" description="iHD-CE" evidence="1">
    <location>
        <begin position="103"/>
        <end position="433"/>
    </location>
</feature>
<organism evidence="3 4">
    <name type="scientific">Actinokineospora globicatena</name>
    <dbReference type="NCBI Taxonomy" id="103729"/>
    <lineage>
        <taxon>Bacteria</taxon>
        <taxon>Bacillati</taxon>
        <taxon>Actinomycetota</taxon>
        <taxon>Actinomycetes</taxon>
        <taxon>Pseudonocardiales</taxon>
        <taxon>Pseudonocardiaceae</taxon>
        <taxon>Actinokineospora</taxon>
    </lineage>
</organism>
<protein>
    <recommendedName>
        <fullName evidence="5">Histidine kinase-, DNA gyrase B-, and HSP90-like ATPase</fullName>
    </recommendedName>
</protein>
<dbReference type="InterPro" id="IPR020575">
    <property type="entry name" value="Hsp90_N"/>
</dbReference>
<dbReference type="RefSeq" id="WP_285610462.1">
    <property type="nucleotide sequence ID" value="NZ_BSSD01000003.1"/>
</dbReference>
<gene>
    <name evidence="3" type="ORF">Aglo03_24600</name>
</gene>
<evidence type="ECO:0000313" key="4">
    <source>
        <dbReference type="Proteomes" id="UP001165042"/>
    </source>
</evidence>
<dbReference type="Gene3D" id="3.30.565.10">
    <property type="entry name" value="Histidine kinase-like ATPase, C-terminal domain"/>
    <property type="match status" value="1"/>
</dbReference>
<proteinExistence type="predicted"/>
<dbReference type="InterPro" id="IPR056507">
    <property type="entry name" value="wHTH-HSP90_Na-assoc"/>
</dbReference>
<dbReference type="InterPro" id="IPR056506">
    <property type="entry name" value="iHD-CE"/>
</dbReference>
<dbReference type="Pfam" id="PF24401">
    <property type="entry name" value="iHD-CE"/>
    <property type="match status" value="1"/>
</dbReference>
<evidence type="ECO:0000259" key="1">
    <source>
        <dbReference type="Pfam" id="PF24401"/>
    </source>
</evidence>
<dbReference type="Pfam" id="PF24410">
    <property type="entry name" value="wHTH-HSP90_Na-assoc"/>
    <property type="match status" value="2"/>
</dbReference>
<accession>A0A9W6QNB9</accession>
<evidence type="ECO:0008006" key="5">
    <source>
        <dbReference type="Google" id="ProtNLM"/>
    </source>
</evidence>
<sequence>MAAAEIEELCAKLRLLWEESGEPGQSSLGQRCGRSKSQISAILTGKVAKAPAWDVVRKLVEGCFELAKGTPSLTADLTYWRALHGRAEAALRPVAPAAAATDWTDLVRVHPAWDGVADASKALGNAMTAAEQLYAAHHRADRALAGDPWRDPELPKRMTDQVSAMISLIGDHERLKFTPLEAAVLSLAPLAHQTRVAVTAAAAVRVDPTDLSIRGTEVRTSYERHLGGQEERRLVARAAQRGLSDRIAAPEEIGWWLFHRWIETQPTATTTISLDDPSTSEALVDILNRLTRLLRLSPGDLANPQRLGLLSRTTHLGVVVRERLLGLLLTVGHAFAVEPITLSPAVVEHLGVPNAVDLGRLRTTLTRLTWERVSIGRGMVARCDHEAVLQALRDHTARADAILNAVHAVAMDDAHLQPLLHLPTRTSADRVEPTVHDGHPVFAVPVTRFRLDEDRVRELLMGQQLYGDRSLAIRELYQNALDACRYRDARQRYLPGAGGWTGNITFDQGVDEQGRHYLSCTDNGIGMGAQELREVFSQAGVRFADRPEFLEEQAQWAERDIHLYPNSRFGIGVLSYFMLADEIEVTTCRMDRHGGRPGPEWHVRIVGPGHFFRITPGKEHGTQPGTTVTLYLRDGKDAPSCVEVLNRLLGIAEFATTATDTSATAEWEPYVFRRRMNLQGNGIHAAGELVHSTRQRNGQVVWCGSGGALLADGLFVTKTPTTVTGAVVNLTRDWVPSLTVDRTQALGNVSDRVNALVTEAASELISTNPRFLSFDWINSVVLDSPDVADIVTVAAVNSRLGLRSDWGNLDTATAGCLTADETLVRPKEFEHAIIGIPNWILLWRLLSLRPHLLAESINSGQATVLPALPSDAALIEKLRTDPAHVGEILETADSLGRNARAIADRAITLGYQIDNAEKIPKDAEAQSMDRIILNLSDESGRRNFTAMVPRGHILRSSRSTGLPAEEVVQRLEHYAITVEPLGTLGRWNDSDLVLLSRDLDGEEPWLTGDTISKSHAEKAAKKLGWSGSQTTERLYDLGFNVATEDHDPGTSDDTAKSFETIRKTFLTMTKESGYSAHQREFAYALSSSVTLAYENNLPLEHVLNWFHNQGIPIPETVIPQGVPTYRDQQIFSHPGSCELLLSWRRVPRHLPHTLFDGREFRFWETVERLGELGVDLDVHFRPGGDSAGAHLLEKFDRSGFHAPDEPVPIRQILGLALAHDLPVADVAERLRAWELEVEPVEETIARLMGRVPRVGG</sequence>